<proteinExistence type="predicted"/>
<feature type="region of interest" description="Disordered" evidence="1">
    <location>
        <begin position="1"/>
        <end position="26"/>
    </location>
</feature>
<dbReference type="Proteomes" id="UP000281708">
    <property type="component" value="Unassembled WGS sequence"/>
</dbReference>
<dbReference type="Gene3D" id="3.40.50.620">
    <property type="entry name" value="HUPs"/>
    <property type="match status" value="1"/>
</dbReference>
<dbReference type="SUPFAM" id="SSF52402">
    <property type="entry name" value="Adenine nucleotide alpha hydrolases-like"/>
    <property type="match status" value="1"/>
</dbReference>
<dbReference type="GO" id="GO:0004066">
    <property type="term" value="F:asparagine synthase (glutamine-hydrolyzing) activity"/>
    <property type="evidence" value="ECO:0007669"/>
    <property type="project" value="InterPro"/>
</dbReference>
<gene>
    <name evidence="3" type="ORF">D9V37_15025</name>
</gene>
<sequence length="422" mass="47303">MDRGAHHGPGAWPLHRDPPRPGAGRVSRDRLAALERGTGLVFGLDPEVTAPRAPRGATAREALESVVLEALQRPPCLVSFSGGRDSSSVLAVAAHVARREGLPLPVPTTLVFPECESAEESAWQELVVRHLALPEWNRVVLHDEIDLVGPLARPVLRTLGRTWPFNVYFHVPIFELARGGTVLSGVFGDETTSAGWAWRHENLVAQRLRPGGPRDLARIVLAAAGPRAVRGQVLRRREVRRDEVPTRPPWLTEYAFDIVQDARRDQAERESLSLRRSMTQTLWRLRSRVLGLETLDRLAAEYDVTHSAPFADERFVGALLAERSWRMFETRTAAVRHLVGDLLPEEMCARSSKAYFDSAFFHRHARAFAHDWDGTGLDPDYVVAEELRRTWTHDDEPDARTFALLQDAWLAADRRSPASDRA</sequence>
<comment type="caution">
    <text evidence="3">The sequence shown here is derived from an EMBL/GenBank/DDBJ whole genome shotgun (WGS) entry which is preliminary data.</text>
</comment>
<evidence type="ECO:0000259" key="2">
    <source>
        <dbReference type="Pfam" id="PF00733"/>
    </source>
</evidence>
<name>A0A3L8NWG9_9ACTN</name>
<reference evidence="3 4" key="1">
    <citation type="submission" date="2018-10" db="EMBL/GenBank/DDBJ databases">
        <title>Marmoricola sp. 4Q3S-7 whole genome shotgun sequence.</title>
        <authorList>
            <person name="Li F."/>
        </authorList>
    </citation>
    <scope>NUCLEOTIDE SEQUENCE [LARGE SCALE GENOMIC DNA]</scope>
    <source>
        <strain evidence="3 4">4Q3S-7</strain>
    </source>
</reference>
<evidence type="ECO:0000313" key="3">
    <source>
        <dbReference type="EMBL" id="RLV47495.1"/>
    </source>
</evidence>
<accession>A0A3L8NWG9</accession>
<evidence type="ECO:0000313" key="4">
    <source>
        <dbReference type="Proteomes" id="UP000281708"/>
    </source>
</evidence>
<evidence type="ECO:0000256" key="1">
    <source>
        <dbReference type="SAM" id="MobiDB-lite"/>
    </source>
</evidence>
<keyword evidence="4" id="KW-1185">Reference proteome</keyword>
<dbReference type="EMBL" id="RDBE01000010">
    <property type="protein sequence ID" value="RLV47495.1"/>
    <property type="molecule type" value="Genomic_DNA"/>
</dbReference>
<dbReference type="Pfam" id="PF00733">
    <property type="entry name" value="Asn_synthase"/>
    <property type="match status" value="1"/>
</dbReference>
<organism evidence="3 4">
    <name type="scientific">Nocardioides mangrovicus</name>
    <dbReference type="NCBI Taxonomy" id="2478913"/>
    <lineage>
        <taxon>Bacteria</taxon>
        <taxon>Bacillati</taxon>
        <taxon>Actinomycetota</taxon>
        <taxon>Actinomycetes</taxon>
        <taxon>Propionibacteriales</taxon>
        <taxon>Nocardioidaceae</taxon>
        <taxon>Nocardioides</taxon>
    </lineage>
</organism>
<feature type="domain" description="Asparagine synthetase" evidence="2">
    <location>
        <begin position="60"/>
        <end position="392"/>
    </location>
</feature>
<protein>
    <recommendedName>
        <fullName evidence="2">Asparagine synthetase domain-containing protein</fullName>
    </recommendedName>
</protein>
<dbReference type="InterPro" id="IPR014729">
    <property type="entry name" value="Rossmann-like_a/b/a_fold"/>
</dbReference>
<dbReference type="AlphaFoldDB" id="A0A3L8NWG9"/>
<dbReference type="GO" id="GO:0006529">
    <property type="term" value="P:asparagine biosynthetic process"/>
    <property type="evidence" value="ECO:0007669"/>
    <property type="project" value="InterPro"/>
</dbReference>
<dbReference type="InterPro" id="IPR001962">
    <property type="entry name" value="Asn_synthase"/>
</dbReference>